<evidence type="ECO:0000313" key="3">
    <source>
        <dbReference type="Proteomes" id="UP001498398"/>
    </source>
</evidence>
<keyword evidence="1" id="KW-0472">Membrane</keyword>
<reference evidence="2 3" key="1">
    <citation type="submission" date="2024-01" db="EMBL/GenBank/DDBJ databases">
        <title>A draft genome for the cacao thread blight pathogen Marasmiellus scandens.</title>
        <authorList>
            <person name="Baruah I.K."/>
            <person name="Leung J."/>
            <person name="Bukari Y."/>
            <person name="Amoako-Attah I."/>
            <person name="Meinhardt L.W."/>
            <person name="Bailey B.A."/>
            <person name="Cohen S.P."/>
        </authorList>
    </citation>
    <scope>NUCLEOTIDE SEQUENCE [LARGE SCALE GENOMIC DNA]</scope>
    <source>
        <strain evidence="2 3">GH-19</strain>
    </source>
</reference>
<organism evidence="2 3">
    <name type="scientific">Marasmiellus scandens</name>
    <dbReference type="NCBI Taxonomy" id="2682957"/>
    <lineage>
        <taxon>Eukaryota</taxon>
        <taxon>Fungi</taxon>
        <taxon>Dikarya</taxon>
        <taxon>Basidiomycota</taxon>
        <taxon>Agaricomycotina</taxon>
        <taxon>Agaricomycetes</taxon>
        <taxon>Agaricomycetidae</taxon>
        <taxon>Agaricales</taxon>
        <taxon>Marasmiineae</taxon>
        <taxon>Omphalotaceae</taxon>
        <taxon>Marasmiellus</taxon>
    </lineage>
</organism>
<accession>A0ABR1IQG2</accession>
<evidence type="ECO:0000256" key="1">
    <source>
        <dbReference type="SAM" id="Phobius"/>
    </source>
</evidence>
<protein>
    <submittedName>
        <fullName evidence="2">Uncharacterized protein</fullName>
    </submittedName>
</protein>
<keyword evidence="1" id="KW-1133">Transmembrane helix</keyword>
<proteinExistence type="predicted"/>
<comment type="caution">
    <text evidence="2">The sequence shown here is derived from an EMBL/GenBank/DDBJ whole genome shotgun (WGS) entry which is preliminary data.</text>
</comment>
<feature type="transmembrane region" description="Helical" evidence="1">
    <location>
        <begin position="35"/>
        <end position="54"/>
    </location>
</feature>
<dbReference type="EMBL" id="JBANRG010000101">
    <property type="protein sequence ID" value="KAK7435891.1"/>
    <property type="molecule type" value="Genomic_DNA"/>
</dbReference>
<evidence type="ECO:0000313" key="2">
    <source>
        <dbReference type="EMBL" id="KAK7435891.1"/>
    </source>
</evidence>
<keyword evidence="3" id="KW-1185">Reference proteome</keyword>
<sequence length="98" mass="11129">MLGIMAFLREILWSVIDFIHKPALFLLDADSLLDAIIATFCYILLLFIFIRFILSKLFIMVILVDNTKTTPEIADADQEVSMQFTIVGNDVDDAEESL</sequence>
<gene>
    <name evidence="2" type="ORF">VKT23_019422</name>
</gene>
<name>A0ABR1IQG2_9AGAR</name>
<dbReference type="Proteomes" id="UP001498398">
    <property type="component" value="Unassembled WGS sequence"/>
</dbReference>
<keyword evidence="1" id="KW-0812">Transmembrane</keyword>